<name>A0A1T3DRC9_9FLAO</name>
<dbReference type="Pfam" id="PF16925">
    <property type="entry name" value="TetR_C_13"/>
    <property type="match status" value="1"/>
</dbReference>
<dbReference type="Gene3D" id="1.10.10.60">
    <property type="entry name" value="Homeodomain-like"/>
    <property type="match status" value="1"/>
</dbReference>
<dbReference type="InterPro" id="IPR009057">
    <property type="entry name" value="Homeodomain-like_sf"/>
</dbReference>
<dbReference type="InterPro" id="IPR036271">
    <property type="entry name" value="Tet_transcr_reg_TetR-rel_C_sf"/>
</dbReference>
<dbReference type="Pfam" id="PF00440">
    <property type="entry name" value="TetR_N"/>
    <property type="match status" value="1"/>
</dbReference>
<dbReference type="PANTHER" id="PTHR47506:SF10">
    <property type="entry name" value="TRANSCRIPTIONAL REGULATORY PROTEIN"/>
    <property type="match status" value="1"/>
</dbReference>
<dbReference type="Gene3D" id="1.10.357.10">
    <property type="entry name" value="Tetracycline Repressor, domain 2"/>
    <property type="match status" value="1"/>
</dbReference>
<evidence type="ECO:0000256" key="1">
    <source>
        <dbReference type="ARBA" id="ARBA00023015"/>
    </source>
</evidence>
<dbReference type="EMBL" id="CP014339">
    <property type="protein sequence ID" value="AQX51432.1"/>
    <property type="molecule type" value="Genomic_DNA"/>
</dbReference>
<dbReference type="PROSITE" id="PS50977">
    <property type="entry name" value="HTH_TETR_2"/>
    <property type="match status" value="1"/>
</dbReference>
<reference evidence="6 8" key="1">
    <citation type="submission" date="2016-02" db="EMBL/GenBank/DDBJ databases">
        <authorList>
            <person name="Nicholson A.C."/>
            <person name="Humrighouse B.W."/>
            <person name="Loparev V."/>
            <person name="Emery B."/>
            <person name="Graziano J."/>
            <person name="McQuiston J.R."/>
        </authorList>
    </citation>
    <scope>NUCLEOTIDE SEQUENCE [LARGE SCALE GENOMIC DNA]</scope>
    <source>
        <strain evidence="6 8">E6809</strain>
    </source>
</reference>
<dbReference type="GO" id="GO:0003677">
    <property type="term" value="F:DNA binding"/>
    <property type="evidence" value="ECO:0007669"/>
    <property type="project" value="UniProtKB-UniRule"/>
</dbReference>
<evidence type="ECO:0000256" key="2">
    <source>
        <dbReference type="ARBA" id="ARBA00023125"/>
    </source>
</evidence>
<sequence length="192" mass="22074">MPRNKEFDYHDKLEKVRNLFWEKGYNATSMHDIVDTMGLNRSSIYNTYGNKHQLFVECLTHYAKMKTEQYQVASQYKGSAYGALCFTVHDVMDQTIKDKKACLIIRTIFELGDTDPLVKNLIVSNATILENIFKKLVEQAKADGDIKQNLAPEIASRYILSGFSGFYKHYILSGSKKEVDEMIDFMLLSMKA</sequence>
<evidence type="ECO:0000313" key="6">
    <source>
        <dbReference type="EMBL" id="AQX51432.1"/>
    </source>
</evidence>
<evidence type="ECO:0000256" key="4">
    <source>
        <dbReference type="PROSITE-ProRule" id="PRU00335"/>
    </source>
</evidence>
<organism evidence="7">
    <name type="scientific">Elizabethkingia anophelis</name>
    <dbReference type="NCBI Taxonomy" id="1117645"/>
    <lineage>
        <taxon>Bacteria</taxon>
        <taxon>Pseudomonadati</taxon>
        <taxon>Bacteroidota</taxon>
        <taxon>Flavobacteriia</taxon>
        <taxon>Flavobacteriales</taxon>
        <taxon>Weeksellaceae</taxon>
        <taxon>Elizabethkingia</taxon>
    </lineage>
</organism>
<evidence type="ECO:0000256" key="3">
    <source>
        <dbReference type="ARBA" id="ARBA00023163"/>
    </source>
</evidence>
<dbReference type="Proteomes" id="UP000189738">
    <property type="component" value="Chromosome"/>
</dbReference>
<keyword evidence="2 4" id="KW-0238">DNA-binding</keyword>
<evidence type="ECO:0000259" key="5">
    <source>
        <dbReference type="PROSITE" id="PS50977"/>
    </source>
</evidence>
<gene>
    <name evidence="6" type="ORF">AYC66_12410</name>
    <name evidence="7" type="ORF">BAY09_13360</name>
</gene>
<dbReference type="RefSeq" id="WP_024567089.1">
    <property type="nucleotide sequence ID" value="NZ_BQKS01000016.1"/>
</dbReference>
<evidence type="ECO:0000313" key="8">
    <source>
        <dbReference type="Proteomes" id="UP000189738"/>
    </source>
</evidence>
<protein>
    <submittedName>
        <fullName evidence="7">TetR family transcriptional regulator</fullName>
    </submittedName>
</protein>
<reference evidence="7" key="2">
    <citation type="submission" date="2016-06" db="EMBL/GenBank/DDBJ databases">
        <authorList>
            <person name="Nicholson A.C."/>
        </authorList>
    </citation>
    <scope>NUCLEOTIDE SEQUENCE [LARGE SCALE GENOMIC DNA]</scope>
    <source>
        <strain evidence="7">E6809</strain>
    </source>
</reference>
<accession>A0A1T3DRC9</accession>
<dbReference type="SUPFAM" id="SSF46689">
    <property type="entry name" value="Homeodomain-like"/>
    <property type="match status" value="1"/>
</dbReference>
<dbReference type="EMBL" id="MAHS01000003">
    <property type="protein sequence ID" value="OPB52154.1"/>
    <property type="molecule type" value="Genomic_DNA"/>
</dbReference>
<dbReference type="InterPro" id="IPR001647">
    <property type="entry name" value="HTH_TetR"/>
</dbReference>
<keyword evidence="3" id="KW-0804">Transcription</keyword>
<keyword evidence="1" id="KW-0805">Transcription regulation</keyword>
<feature type="DNA-binding region" description="H-T-H motif" evidence="4">
    <location>
        <begin position="29"/>
        <end position="48"/>
    </location>
</feature>
<evidence type="ECO:0000313" key="7">
    <source>
        <dbReference type="EMBL" id="OPB52154.1"/>
    </source>
</evidence>
<feature type="domain" description="HTH tetR-type" evidence="5">
    <location>
        <begin position="6"/>
        <end position="66"/>
    </location>
</feature>
<dbReference type="PANTHER" id="PTHR47506">
    <property type="entry name" value="TRANSCRIPTIONAL REGULATORY PROTEIN"/>
    <property type="match status" value="1"/>
</dbReference>
<dbReference type="AlphaFoldDB" id="A0A1T3DRC9"/>
<dbReference type="SUPFAM" id="SSF48498">
    <property type="entry name" value="Tetracyclin repressor-like, C-terminal domain"/>
    <property type="match status" value="1"/>
</dbReference>
<dbReference type="InterPro" id="IPR011075">
    <property type="entry name" value="TetR_C"/>
</dbReference>
<proteinExistence type="predicted"/>